<reference evidence="4 5" key="1">
    <citation type="submission" date="2011-04" db="EMBL/GenBank/DDBJ databases">
        <title>The Genome Sequence of Clostridium citroniae WAL-19142.</title>
        <authorList>
            <consortium name="The Broad Institute Genome Sequencing Platform"/>
            <person name="Earl A."/>
            <person name="Ward D."/>
            <person name="Feldgarden M."/>
            <person name="Gevers D."/>
            <person name="Warren Y.A."/>
            <person name="Tyrrell K.L."/>
            <person name="Citron D.M."/>
            <person name="Goldstein E.J."/>
            <person name="Daigneault M."/>
            <person name="Allen-Vercoe E."/>
            <person name="Young S.K."/>
            <person name="Zeng Q."/>
            <person name="Gargeya S."/>
            <person name="Fitzgerald M."/>
            <person name="Haas B."/>
            <person name="Abouelleil A."/>
            <person name="Alvarado L."/>
            <person name="Arachchi H.M."/>
            <person name="Berlin A."/>
            <person name="Brown A."/>
            <person name="Chapman S.B."/>
            <person name="Chen Z."/>
            <person name="Dunbar C."/>
            <person name="Freedman E."/>
            <person name="Gearin G."/>
            <person name="Gellesch M."/>
            <person name="Goldberg J."/>
            <person name="Griggs A."/>
            <person name="Gujja S."/>
            <person name="Heilman E.R."/>
            <person name="Heiman D."/>
            <person name="Howarth C."/>
            <person name="Larson L."/>
            <person name="Lui A."/>
            <person name="MacDonald P.J."/>
            <person name="Mehta T."/>
            <person name="Montmayeur A."/>
            <person name="Murphy C."/>
            <person name="Neiman D."/>
            <person name="Pearson M."/>
            <person name="Priest M."/>
            <person name="Roberts A."/>
            <person name="Saif S."/>
            <person name="Shea T."/>
            <person name="Shenoy N."/>
            <person name="Sisk P."/>
            <person name="Stolte C."/>
            <person name="Sykes S."/>
            <person name="White J."/>
            <person name="Yandava C."/>
            <person name="Wortman J."/>
            <person name="Nusbaum C."/>
            <person name="Birren B."/>
        </authorList>
    </citation>
    <scope>NUCLEOTIDE SEQUENCE [LARGE SCALE GENOMIC DNA]</scope>
    <source>
        <strain evidence="4 5">WAL-19142</strain>
    </source>
</reference>
<dbReference type="Pfam" id="PF00239">
    <property type="entry name" value="Resolvase"/>
    <property type="match status" value="1"/>
</dbReference>
<protein>
    <recommendedName>
        <fullName evidence="6">Recombinase domain-containing protein</fullName>
    </recommendedName>
</protein>
<dbReference type="PROSITE" id="PS51736">
    <property type="entry name" value="RECOMBINASES_3"/>
    <property type="match status" value="1"/>
</dbReference>
<dbReference type="Gene3D" id="3.90.1750.20">
    <property type="entry name" value="Putative Large Serine Recombinase, Chain B, Domain 2"/>
    <property type="match status" value="1"/>
</dbReference>
<dbReference type="Proteomes" id="UP000037392">
    <property type="component" value="Unassembled WGS sequence"/>
</dbReference>
<evidence type="ECO:0000313" key="4">
    <source>
        <dbReference type="EMBL" id="KMW19951.1"/>
    </source>
</evidence>
<dbReference type="GO" id="GO:0003677">
    <property type="term" value="F:DNA binding"/>
    <property type="evidence" value="ECO:0007669"/>
    <property type="project" value="InterPro"/>
</dbReference>
<dbReference type="PANTHER" id="PTHR30461">
    <property type="entry name" value="DNA-INVERTASE FROM LAMBDOID PROPHAGE"/>
    <property type="match status" value="1"/>
</dbReference>
<keyword evidence="1" id="KW-0175">Coiled coil</keyword>
<dbReference type="AlphaFoldDB" id="A0A0J9C697"/>
<evidence type="ECO:0000256" key="1">
    <source>
        <dbReference type="SAM" id="Coils"/>
    </source>
</evidence>
<dbReference type="InterPro" id="IPR050639">
    <property type="entry name" value="SSR_resolvase"/>
</dbReference>
<organism evidence="4 5">
    <name type="scientific">[Clostridium] citroniae WAL-19142</name>
    <dbReference type="NCBI Taxonomy" id="742734"/>
    <lineage>
        <taxon>Bacteria</taxon>
        <taxon>Bacillati</taxon>
        <taxon>Bacillota</taxon>
        <taxon>Clostridia</taxon>
        <taxon>Lachnospirales</taxon>
        <taxon>Lachnospiraceae</taxon>
        <taxon>Enterocloster</taxon>
    </lineage>
</organism>
<evidence type="ECO:0000313" key="5">
    <source>
        <dbReference type="Proteomes" id="UP000037392"/>
    </source>
</evidence>
<accession>A0A0J9C697</accession>
<dbReference type="Pfam" id="PF13408">
    <property type="entry name" value="Zn_ribbon_recom"/>
    <property type="match status" value="1"/>
</dbReference>
<comment type="caution">
    <text evidence="4">The sequence shown here is derived from an EMBL/GenBank/DDBJ whole genome shotgun (WGS) entry which is preliminary data.</text>
</comment>
<proteinExistence type="predicted"/>
<evidence type="ECO:0008006" key="6">
    <source>
        <dbReference type="Google" id="ProtNLM"/>
    </source>
</evidence>
<dbReference type="Pfam" id="PF07508">
    <property type="entry name" value="Recombinase"/>
    <property type="match status" value="1"/>
</dbReference>
<dbReference type="PATRIC" id="fig|742734.4.peg.2107"/>
<name>A0A0J9C697_9FIRM</name>
<feature type="domain" description="Resolvase/invertase-type recombinase catalytic" evidence="2">
    <location>
        <begin position="21"/>
        <end position="174"/>
    </location>
</feature>
<dbReference type="Gene3D" id="3.40.50.1390">
    <property type="entry name" value="Resolvase, N-terminal catalytic domain"/>
    <property type="match status" value="1"/>
</dbReference>
<feature type="coiled-coil region" evidence="1">
    <location>
        <begin position="466"/>
        <end position="500"/>
    </location>
</feature>
<dbReference type="OrthoDB" id="9811097at2"/>
<dbReference type="GO" id="GO:0000150">
    <property type="term" value="F:DNA strand exchange activity"/>
    <property type="evidence" value="ECO:0007669"/>
    <property type="project" value="InterPro"/>
</dbReference>
<dbReference type="InterPro" id="IPR038109">
    <property type="entry name" value="DNA_bind_recomb_sf"/>
</dbReference>
<gene>
    <name evidence="4" type="ORF">HMPREF9470_01966</name>
</gene>
<dbReference type="PANTHER" id="PTHR30461:SF23">
    <property type="entry name" value="DNA RECOMBINASE-RELATED"/>
    <property type="match status" value="1"/>
</dbReference>
<dbReference type="RefSeq" id="WP_048929754.1">
    <property type="nucleotide sequence ID" value="NZ_KQ235877.1"/>
</dbReference>
<dbReference type="PROSITE" id="PS51737">
    <property type="entry name" value="RECOMBINASE_DNA_BIND"/>
    <property type="match status" value="1"/>
</dbReference>
<dbReference type="InterPro" id="IPR006119">
    <property type="entry name" value="Resolv_N"/>
</dbReference>
<dbReference type="SUPFAM" id="SSF53041">
    <property type="entry name" value="Resolvase-like"/>
    <property type="match status" value="1"/>
</dbReference>
<dbReference type="InterPro" id="IPR036162">
    <property type="entry name" value="Resolvase-like_N_sf"/>
</dbReference>
<feature type="domain" description="Recombinase" evidence="3">
    <location>
        <begin position="182"/>
        <end position="326"/>
    </location>
</feature>
<evidence type="ECO:0000259" key="3">
    <source>
        <dbReference type="PROSITE" id="PS51737"/>
    </source>
</evidence>
<dbReference type="SMART" id="SM00857">
    <property type="entry name" value="Resolvase"/>
    <property type="match status" value="1"/>
</dbReference>
<dbReference type="EMBL" id="ADLK01000019">
    <property type="protein sequence ID" value="KMW19951.1"/>
    <property type="molecule type" value="Genomic_DNA"/>
</dbReference>
<dbReference type="InterPro" id="IPR011109">
    <property type="entry name" value="DNA_bind_recombinase_dom"/>
</dbReference>
<dbReference type="InterPro" id="IPR025827">
    <property type="entry name" value="Zn_ribbon_recom_dom"/>
</dbReference>
<sequence length="566" mass="66102">MARKSKKNKMPQDEEMPKLWRTGSYCRLSDDDRSGNISNSIENQSILNREYISKCPDMIYVAEFIDDGKSGTDFSREGFENMMKEIMEGHIDCIVVKDLSRLGRNYIDTEDYITKIFPFLNTRLIAINDDIDTAAPEFEEKMLQMRLKNLINDLYAKQVSQNVGQTFDKLGKKGMFHGPVPPYGYLINNDDPKKRFLVIDKAAADVVREIFTRYLKGDSLYAITKYLNEDHILPPMRHFSDLGLFRSNRHVKESKWYKSTVRLILENPAYCGCLVKRKHNGSLYKGIPHHKIPKEEWGLIYDRHEAVISVAEYNAARKLLETRKIESEKREAASASARKKNIYAGKMRCGCCGKPLMRSYYLNRKGERNYYQCCEGYKYKSTAGICKQCYMNEDPLGEMISRLLTDYTELFTEKARIKNALALDIGLKKDTDRIGQRILNLENIKSQMMEKRRKLYSDLKQGVIDKEEYLYAKKEYENEERRADEQIDSMRQEMKNIEKKQTLINRWQTYFEKAVCENVLSKELIDGFISNITVINSSHIEIRFAFQDIFCRSFSQSERSREAVHG</sequence>
<evidence type="ECO:0000259" key="2">
    <source>
        <dbReference type="PROSITE" id="PS51736"/>
    </source>
</evidence>